<accession>A0AAD5V126</accession>
<dbReference type="PANTHER" id="PTHR28360:SF1">
    <property type="entry name" value="DYNACTIN SUBUNIT 3"/>
    <property type="match status" value="1"/>
</dbReference>
<dbReference type="Pfam" id="PF07426">
    <property type="entry name" value="Dynactin_p22"/>
    <property type="match status" value="1"/>
</dbReference>
<organism evidence="3 4">
    <name type="scientific">Meripilus lineatus</name>
    <dbReference type="NCBI Taxonomy" id="2056292"/>
    <lineage>
        <taxon>Eukaryota</taxon>
        <taxon>Fungi</taxon>
        <taxon>Dikarya</taxon>
        <taxon>Basidiomycota</taxon>
        <taxon>Agaricomycotina</taxon>
        <taxon>Agaricomycetes</taxon>
        <taxon>Polyporales</taxon>
        <taxon>Meripilaceae</taxon>
        <taxon>Meripilus</taxon>
    </lineage>
</organism>
<dbReference type="AlphaFoldDB" id="A0AAD5V126"/>
<dbReference type="GO" id="GO:0061640">
    <property type="term" value="P:cytoskeleton-dependent cytokinesis"/>
    <property type="evidence" value="ECO:0007669"/>
    <property type="project" value="InterPro"/>
</dbReference>
<dbReference type="GO" id="GO:0005869">
    <property type="term" value="C:dynactin complex"/>
    <property type="evidence" value="ECO:0007669"/>
    <property type="project" value="InterPro"/>
</dbReference>
<evidence type="ECO:0000256" key="1">
    <source>
        <dbReference type="SAM" id="Coils"/>
    </source>
</evidence>
<dbReference type="Proteomes" id="UP001212997">
    <property type="component" value="Unassembled WGS sequence"/>
</dbReference>
<proteinExistence type="predicted"/>
<dbReference type="InterPro" id="IPR009991">
    <property type="entry name" value="DCTN3"/>
</dbReference>
<keyword evidence="4" id="KW-1185">Reference proteome</keyword>
<reference evidence="3" key="1">
    <citation type="submission" date="2022-07" db="EMBL/GenBank/DDBJ databases">
        <title>Genome Sequence of Physisporinus lineatus.</title>
        <authorList>
            <person name="Buettner E."/>
        </authorList>
    </citation>
    <scope>NUCLEOTIDE SEQUENCE</scope>
    <source>
        <strain evidence="3">VT162</strain>
    </source>
</reference>
<comment type="caution">
    <text evidence="3">The sequence shown here is derived from an EMBL/GenBank/DDBJ whole genome shotgun (WGS) entry which is preliminary data.</text>
</comment>
<dbReference type="PANTHER" id="PTHR28360">
    <property type="entry name" value="DYNACTIN SUBUNIT 3"/>
    <property type="match status" value="1"/>
</dbReference>
<feature type="coiled-coil region" evidence="1">
    <location>
        <begin position="134"/>
        <end position="195"/>
    </location>
</feature>
<evidence type="ECO:0000256" key="2">
    <source>
        <dbReference type="SAM" id="MobiDB-lite"/>
    </source>
</evidence>
<keyword evidence="1" id="KW-0175">Coiled coil</keyword>
<feature type="region of interest" description="Disordered" evidence="2">
    <location>
        <begin position="1"/>
        <end position="32"/>
    </location>
</feature>
<evidence type="ECO:0000313" key="3">
    <source>
        <dbReference type="EMBL" id="KAJ3481900.1"/>
    </source>
</evidence>
<feature type="compositionally biased region" description="Polar residues" evidence="2">
    <location>
        <begin position="1"/>
        <end position="18"/>
    </location>
</feature>
<name>A0AAD5V126_9APHY</name>
<gene>
    <name evidence="3" type="ORF">NLI96_g7351</name>
</gene>
<dbReference type="EMBL" id="JANAWD010000298">
    <property type="protein sequence ID" value="KAJ3481900.1"/>
    <property type="molecule type" value="Genomic_DNA"/>
</dbReference>
<protein>
    <submittedName>
        <fullName evidence="3">Uncharacterized protein</fullName>
    </submittedName>
</protein>
<sequence>MSPSALNQFFDLSNSTQDLPREAPGPPPSVSPEVSLDLRIRWLETILFGAKQDTKDKQKALGNLRTHDSLVRGVEDIRRRLDTVVQSSEGLRRFMSHYEQHSHLLTPSFALSGQIPTSPPPYDNMSPSELEAFLAEMEQDIRGADRDLREIDILERKNVTAAGRLPEYEALQPRLQKLMEAHEEDLKLAAELEKRIAGLMNRYATNVDVLSELFVAWDDTIQEAETQIGRLERDHEEMRRLGYE</sequence>
<evidence type="ECO:0000313" key="4">
    <source>
        <dbReference type="Proteomes" id="UP001212997"/>
    </source>
</evidence>